<proteinExistence type="predicted"/>
<dbReference type="PROSITE" id="PS51228">
    <property type="entry name" value="ACB_2"/>
    <property type="match status" value="1"/>
</dbReference>
<keyword evidence="2 4" id="KW-0040">ANK repeat</keyword>
<dbReference type="PANTHER" id="PTHR24119">
    <property type="entry name" value="ACYL-COA-BINDING DOMAIN-CONTAINING PROTEIN 6"/>
    <property type="match status" value="1"/>
</dbReference>
<evidence type="ECO:0000256" key="3">
    <source>
        <dbReference type="ARBA" id="ARBA00023121"/>
    </source>
</evidence>
<keyword evidence="3" id="KW-0446">Lipid-binding</keyword>
<keyword evidence="1" id="KW-0677">Repeat</keyword>
<sequence length="271" mass="30229">MIMLDLCYTSLLRNRGYRLLTLLQCTTFHRHRGRVMSLQNLSPAFRDAAQYLSNATSLSQVSNAIKLELYGLYKFLTVSPTPNTSRPSLFDFTGRAKWDAWDKSDKTYGASSAQAEARYLEIARSLGWTESKVSAPPQDVQQTNEPHTVWDEELGLEVEREAREGSGMGNYVSVMARPELEDDKSLSGIAISGDAEGLKEFKRTHPSVSLNRLDENGYTPLHLACDRGHLAVVRLLLSEGADKDVKDADDMTAIELARFSGHDDIVQLLES</sequence>
<dbReference type="SMART" id="SM00248">
    <property type="entry name" value="ANK"/>
    <property type="match status" value="1"/>
</dbReference>
<dbReference type="Pfam" id="PF12796">
    <property type="entry name" value="Ank_2"/>
    <property type="match status" value="1"/>
</dbReference>
<dbReference type="AlphaFoldDB" id="A0A8E2DSC0"/>
<dbReference type="SUPFAM" id="SSF47027">
    <property type="entry name" value="Acyl-CoA binding protein"/>
    <property type="match status" value="1"/>
</dbReference>
<evidence type="ECO:0000256" key="2">
    <source>
        <dbReference type="ARBA" id="ARBA00023043"/>
    </source>
</evidence>
<dbReference type="InterPro" id="IPR002110">
    <property type="entry name" value="Ankyrin_rpt"/>
</dbReference>
<organism evidence="6 7">
    <name type="scientific">Obba rivulosa</name>
    <dbReference type="NCBI Taxonomy" id="1052685"/>
    <lineage>
        <taxon>Eukaryota</taxon>
        <taxon>Fungi</taxon>
        <taxon>Dikarya</taxon>
        <taxon>Basidiomycota</taxon>
        <taxon>Agaricomycotina</taxon>
        <taxon>Agaricomycetes</taxon>
        <taxon>Polyporales</taxon>
        <taxon>Gelatoporiaceae</taxon>
        <taxon>Obba</taxon>
    </lineage>
</organism>
<feature type="repeat" description="ANK" evidence="4">
    <location>
        <begin position="216"/>
        <end position="248"/>
    </location>
</feature>
<dbReference type="GO" id="GO:0000062">
    <property type="term" value="F:fatty-acyl-CoA binding"/>
    <property type="evidence" value="ECO:0007669"/>
    <property type="project" value="InterPro"/>
</dbReference>
<dbReference type="InterPro" id="IPR035984">
    <property type="entry name" value="Acyl-CoA-binding_sf"/>
</dbReference>
<dbReference type="Proteomes" id="UP000250043">
    <property type="component" value="Unassembled WGS sequence"/>
</dbReference>
<evidence type="ECO:0000256" key="4">
    <source>
        <dbReference type="PROSITE-ProRule" id="PRU00023"/>
    </source>
</evidence>
<protein>
    <submittedName>
        <fullName evidence="6">Ankyrin</fullName>
    </submittedName>
</protein>
<dbReference type="Pfam" id="PF00887">
    <property type="entry name" value="ACBP"/>
    <property type="match status" value="1"/>
</dbReference>
<gene>
    <name evidence="6" type="ORF">OBBRIDRAFT_78253</name>
</gene>
<dbReference type="InterPro" id="IPR036770">
    <property type="entry name" value="Ankyrin_rpt-contain_sf"/>
</dbReference>
<dbReference type="InterPro" id="IPR000582">
    <property type="entry name" value="Acyl-CoA-binding_protein"/>
</dbReference>
<dbReference type="PANTHER" id="PTHR24119:SF0">
    <property type="entry name" value="ACYL-COA-BINDING DOMAIN-CONTAINING PROTEIN 6"/>
    <property type="match status" value="1"/>
</dbReference>
<dbReference type="PROSITE" id="PS50297">
    <property type="entry name" value="ANK_REP_REGION"/>
    <property type="match status" value="1"/>
</dbReference>
<name>A0A8E2DSC0_9APHY</name>
<evidence type="ECO:0000259" key="5">
    <source>
        <dbReference type="PROSITE" id="PS51228"/>
    </source>
</evidence>
<reference evidence="6 7" key="1">
    <citation type="submission" date="2016-07" db="EMBL/GenBank/DDBJ databases">
        <title>Draft genome of the white-rot fungus Obba rivulosa 3A-2.</title>
        <authorList>
            <consortium name="DOE Joint Genome Institute"/>
            <person name="Miettinen O."/>
            <person name="Riley R."/>
            <person name="Acob R."/>
            <person name="Barry K."/>
            <person name="Cullen D."/>
            <person name="De Vries R."/>
            <person name="Hainaut M."/>
            <person name="Hatakka A."/>
            <person name="Henrissat B."/>
            <person name="Hilden K."/>
            <person name="Kuo R."/>
            <person name="Labutti K."/>
            <person name="Lipzen A."/>
            <person name="Makela M.R."/>
            <person name="Sandor L."/>
            <person name="Spatafora J.W."/>
            <person name="Grigoriev I.V."/>
            <person name="Hibbett D.S."/>
        </authorList>
    </citation>
    <scope>NUCLEOTIDE SEQUENCE [LARGE SCALE GENOMIC DNA]</scope>
    <source>
        <strain evidence="6 7">3A-2</strain>
    </source>
</reference>
<accession>A0A8E2DSC0</accession>
<dbReference type="EMBL" id="KV722341">
    <property type="protein sequence ID" value="OCH94767.1"/>
    <property type="molecule type" value="Genomic_DNA"/>
</dbReference>
<dbReference type="PRINTS" id="PR00689">
    <property type="entry name" value="ACOABINDINGP"/>
</dbReference>
<evidence type="ECO:0000313" key="6">
    <source>
        <dbReference type="EMBL" id="OCH94767.1"/>
    </source>
</evidence>
<dbReference type="InterPro" id="IPR014352">
    <property type="entry name" value="FERM/acyl-CoA-bd_prot_sf"/>
</dbReference>
<dbReference type="Gene3D" id="1.20.80.10">
    <property type="match status" value="1"/>
</dbReference>
<dbReference type="Gene3D" id="1.25.40.20">
    <property type="entry name" value="Ankyrin repeat-containing domain"/>
    <property type="match status" value="1"/>
</dbReference>
<dbReference type="PROSITE" id="PS50088">
    <property type="entry name" value="ANK_REPEAT"/>
    <property type="match status" value="1"/>
</dbReference>
<evidence type="ECO:0000313" key="7">
    <source>
        <dbReference type="Proteomes" id="UP000250043"/>
    </source>
</evidence>
<feature type="domain" description="ACB" evidence="5">
    <location>
        <begin position="41"/>
        <end position="132"/>
    </location>
</feature>
<dbReference type="SUPFAM" id="SSF48403">
    <property type="entry name" value="Ankyrin repeat"/>
    <property type="match status" value="1"/>
</dbReference>
<dbReference type="OrthoDB" id="341259at2759"/>
<evidence type="ECO:0000256" key="1">
    <source>
        <dbReference type="ARBA" id="ARBA00022737"/>
    </source>
</evidence>
<keyword evidence="7" id="KW-1185">Reference proteome</keyword>